<dbReference type="Proteomes" id="UP000190423">
    <property type="component" value="Unassembled WGS sequence"/>
</dbReference>
<evidence type="ECO:0000259" key="3">
    <source>
        <dbReference type="Pfam" id="PF18917"/>
    </source>
</evidence>
<feature type="transmembrane region" description="Helical" evidence="2">
    <location>
        <begin position="151"/>
        <end position="173"/>
    </location>
</feature>
<dbReference type="EMBL" id="FUWG01000012">
    <property type="protein sequence ID" value="SJZ57318.1"/>
    <property type="molecule type" value="Genomic_DNA"/>
</dbReference>
<dbReference type="AlphaFoldDB" id="A0A1T4LS19"/>
<keyword evidence="5" id="KW-1185">Reference proteome</keyword>
<protein>
    <recommendedName>
        <fullName evidence="3">LiaI-LiaF-like transmembrane region domain-containing protein</fullName>
    </recommendedName>
</protein>
<reference evidence="4 5" key="1">
    <citation type="submission" date="2017-02" db="EMBL/GenBank/DDBJ databases">
        <authorList>
            <person name="Peterson S.W."/>
        </authorList>
    </citation>
    <scope>NUCLEOTIDE SEQUENCE [LARGE SCALE GENOMIC DNA]</scope>
    <source>
        <strain evidence="4 5">ATCC BAA-908</strain>
    </source>
</reference>
<feature type="transmembrane region" description="Helical" evidence="2">
    <location>
        <begin position="12"/>
        <end position="30"/>
    </location>
</feature>
<feature type="region of interest" description="Disordered" evidence="1">
    <location>
        <begin position="188"/>
        <end position="208"/>
    </location>
</feature>
<evidence type="ECO:0000313" key="4">
    <source>
        <dbReference type="EMBL" id="SJZ57318.1"/>
    </source>
</evidence>
<dbReference type="Pfam" id="PF18917">
    <property type="entry name" value="LiaI-LiaF-like_TM1"/>
    <property type="match status" value="1"/>
</dbReference>
<evidence type="ECO:0000313" key="5">
    <source>
        <dbReference type="Proteomes" id="UP000190423"/>
    </source>
</evidence>
<evidence type="ECO:0000256" key="2">
    <source>
        <dbReference type="SAM" id="Phobius"/>
    </source>
</evidence>
<feature type="transmembrane region" description="Helical" evidence="2">
    <location>
        <begin position="42"/>
        <end position="61"/>
    </location>
</feature>
<feature type="transmembrane region" description="Helical" evidence="2">
    <location>
        <begin position="95"/>
        <end position="111"/>
    </location>
</feature>
<accession>A0A1T4LS19</accession>
<name>A0A1T4LS19_TREPO</name>
<dbReference type="RefSeq" id="WP_078933597.1">
    <property type="nucleotide sequence ID" value="NZ_FUWG01000012.1"/>
</dbReference>
<feature type="domain" description="LiaI-LiaF-like transmembrane region" evidence="3">
    <location>
        <begin position="68"/>
        <end position="109"/>
    </location>
</feature>
<proteinExistence type="predicted"/>
<organism evidence="4 5">
    <name type="scientific">Treponema porcinum</name>
    <dbReference type="NCBI Taxonomy" id="261392"/>
    <lineage>
        <taxon>Bacteria</taxon>
        <taxon>Pseudomonadati</taxon>
        <taxon>Spirochaetota</taxon>
        <taxon>Spirochaetia</taxon>
        <taxon>Spirochaetales</taxon>
        <taxon>Treponemataceae</taxon>
        <taxon>Treponema</taxon>
    </lineage>
</organism>
<keyword evidence="2" id="KW-1133">Transmembrane helix</keyword>
<dbReference type="OrthoDB" id="360461at2"/>
<dbReference type="InterPro" id="IPR043726">
    <property type="entry name" value="LiaI-LiaF-like_TM1"/>
</dbReference>
<feature type="transmembrane region" description="Helical" evidence="2">
    <location>
        <begin position="68"/>
        <end position="89"/>
    </location>
</feature>
<gene>
    <name evidence="4" type="ORF">SAMN02745149_01698</name>
</gene>
<sequence>MKKPNDTFLNMMLVFGLLFIFAGFLFLVGFTGGNIGTAAFSVYPLLVCFAGFVFLYIYFGVSKTPFKLFVGMSFVLNGLFCLLVSRGAFNMTMKEYWPVLVIVTGISLFVAGRTKGRHLILPYDLPGAIFLFMGVIFLLFSLGIIRMSLAQMAVMSVPVILILTGVILVVLFCKRKALLDFLPDDLSEELSGKKDEDETQDFDSGEDL</sequence>
<dbReference type="STRING" id="261392.SAMN02745149_01698"/>
<feature type="compositionally biased region" description="Acidic residues" evidence="1">
    <location>
        <begin position="197"/>
        <end position="208"/>
    </location>
</feature>
<keyword evidence="2" id="KW-0812">Transmembrane</keyword>
<evidence type="ECO:0000256" key="1">
    <source>
        <dbReference type="SAM" id="MobiDB-lite"/>
    </source>
</evidence>
<keyword evidence="2" id="KW-0472">Membrane</keyword>
<feature type="transmembrane region" description="Helical" evidence="2">
    <location>
        <begin position="123"/>
        <end position="145"/>
    </location>
</feature>
<dbReference type="GeneID" id="78316981"/>